<protein>
    <submittedName>
        <fullName evidence="2">Preprotein translocase subunit TatB</fullName>
    </submittedName>
</protein>
<evidence type="ECO:0000313" key="2">
    <source>
        <dbReference type="EMBL" id="WRS39536.1"/>
    </source>
</evidence>
<reference evidence="2 3" key="1">
    <citation type="submission" date="2023-12" db="EMBL/GenBank/DDBJ databases">
        <title>Thiobacillus sedimentum sp. nov., a chemolithoautotrophic sulfur-oxidizing bacterium isolated from freshwater sediment.</title>
        <authorList>
            <person name="Luo J."/>
            <person name="Dai C."/>
        </authorList>
    </citation>
    <scope>NUCLEOTIDE SEQUENCE [LARGE SCALE GENOMIC DNA]</scope>
    <source>
        <strain evidence="2 3">SCUT-2</strain>
    </source>
</reference>
<feature type="transmembrane region" description="Helical" evidence="1">
    <location>
        <begin position="371"/>
        <end position="389"/>
    </location>
</feature>
<keyword evidence="1" id="KW-1133">Transmembrane helix</keyword>
<proteinExistence type="predicted"/>
<dbReference type="InterPro" id="IPR011385">
    <property type="entry name" value="Site-sp_rcmbase"/>
</dbReference>
<feature type="transmembrane region" description="Helical" evidence="1">
    <location>
        <begin position="435"/>
        <end position="457"/>
    </location>
</feature>
<feature type="transmembrane region" description="Helical" evidence="1">
    <location>
        <begin position="334"/>
        <end position="351"/>
    </location>
</feature>
<dbReference type="PIRSF" id="PIRSF015380">
    <property type="entry name" value="Site-sp_rcmb"/>
    <property type="match status" value="1"/>
</dbReference>
<organism evidence="2 3">
    <name type="scientific">Thiobacillus sedimenti</name>
    <dbReference type="NCBI Taxonomy" id="3110231"/>
    <lineage>
        <taxon>Bacteria</taxon>
        <taxon>Pseudomonadati</taxon>
        <taxon>Pseudomonadota</taxon>
        <taxon>Betaproteobacteria</taxon>
        <taxon>Nitrosomonadales</taxon>
        <taxon>Thiobacillaceae</taxon>
        <taxon>Thiobacillus</taxon>
    </lineage>
</organism>
<dbReference type="RefSeq" id="WP_324780067.1">
    <property type="nucleotide sequence ID" value="NZ_CP141769.1"/>
</dbReference>
<sequence>MSAPALEDHSASFIGQTLDRMAEAQPADVALLARLWFHLRPHANQPLAAAGANLDTLIAVLQQKPLCIAALRDHLVALFADKQATRLLTETGLLPHRAFGAELRRRLAFKLLPPELDPSRLHDWLDALITPRDRAWVVRVEPDVWIRLCDLLQLRQLFRHGEPGVLANAINSLAHRIAAGGLDAELLRIDPALEEYDSPFLALHHEVDAWLRSKTADTRQIDVLLDQCAGALDRVRRRSAELGTSIELTLQSTRLTQQMARLRTLLALADPATDSPDAVLAHLFVELVEASGERHGVAALLRDAGGRLARQITQFASQTGEHYVADGWAALKKMFWAAAGGGGLVAGMALLKTRITALHLAPLQEALLVSLNYAFGFVLIYLLHLTIATKQPAMTASLFARTLAEVRSQTAQQRLLDEFAAKVWRSQAAAILGNMLLAFATAVLLALTFAATGRAAVGTDKALHLLAELDPLGSGALFYAAVAGVGLFLAGIVSGYYDNQCVYRTIPERLQRLVWPQRLVGTARWNAIVEFLRPRWGGIAGNLFFGFYLGLTSAFGQLAGLPLDIRHIAFSAANLGYAWQALDGQLAPAAAALAVAGVVLIGLVNLTVSFSLAFYLALRATRTSRRDSGHLLLRGLAAILVAPFRWRTPPSPPGEKP</sequence>
<gene>
    <name evidence="2" type="ORF">VA613_01325</name>
</gene>
<evidence type="ECO:0000256" key="1">
    <source>
        <dbReference type="SAM" id="Phobius"/>
    </source>
</evidence>
<dbReference type="Pfam" id="PF10136">
    <property type="entry name" value="SpecificRecomb"/>
    <property type="match status" value="1"/>
</dbReference>
<dbReference type="Proteomes" id="UP001334732">
    <property type="component" value="Chromosome"/>
</dbReference>
<evidence type="ECO:0000313" key="3">
    <source>
        <dbReference type="Proteomes" id="UP001334732"/>
    </source>
</evidence>
<feature type="transmembrane region" description="Helical" evidence="1">
    <location>
        <begin position="543"/>
        <end position="565"/>
    </location>
</feature>
<dbReference type="EMBL" id="CP141769">
    <property type="protein sequence ID" value="WRS39536.1"/>
    <property type="molecule type" value="Genomic_DNA"/>
</dbReference>
<name>A0ABZ1CKY8_9PROT</name>
<keyword evidence="3" id="KW-1185">Reference proteome</keyword>
<accession>A0ABZ1CKY8</accession>
<feature type="transmembrane region" description="Helical" evidence="1">
    <location>
        <begin position="585"/>
        <end position="618"/>
    </location>
</feature>
<keyword evidence="1" id="KW-0812">Transmembrane</keyword>
<feature type="transmembrane region" description="Helical" evidence="1">
    <location>
        <begin position="477"/>
        <end position="497"/>
    </location>
</feature>
<keyword evidence="1" id="KW-0472">Membrane</keyword>